<accession>A0A7W6RAN5</accession>
<name>A0A7W6RAN5_9PROT</name>
<keyword evidence="2" id="KW-1185">Reference proteome</keyword>
<protein>
    <recommendedName>
        <fullName evidence="3">Flagellar protein FliL</fullName>
    </recommendedName>
</protein>
<comment type="caution">
    <text evidence="1">The sequence shown here is derived from an EMBL/GenBank/DDBJ whole genome shotgun (WGS) entry which is preliminary data.</text>
</comment>
<proteinExistence type="predicted"/>
<gene>
    <name evidence="1" type="ORF">GGD89_000444</name>
</gene>
<reference evidence="1 2" key="1">
    <citation type="submission" date="2020-08" db="EMBL/GenBank/DDBJ databases">
        <title>Genome sequencing of Purple Non-Sulfur Bacteria from various extreme environments.</title>
        <authorList>
            <person name="Mayer M."/>
        </authorList>
    </citation>
    <scope>NUCLEOTIDE SEQUENCE [LARGE SCALE GENOMIC DNA]</scope>
    <source>
        <strain evidence="1 2">JA131</strain>
    </source>
</reference>
<evidence type="ECO:0000313" key="2">
    <source>
        <dbReference type="Proteomes" id="UP000554286"/>
    </source>
</evidence>
<evidence type="ECO:0008006" key="3">
    <source>
        <dbReference type="Google" id="ProtNLM"/>
    </source>
</evidence>
<organism evidence="1 2">
    <name type="scientific">Roseospira visakhapatnamensis</name>
    <dbReference type="NCBI Taxonomy" id="390880"/>
    <lineage>
        <taxon>Bacteria</taxon>
        <taxon>Pseudomonadati</taxon>
        <taxon>Pseudomonadota</taxon>
        <taxon>Alphaproteobacteria</taxon>
        <taxon>Rhodospirillales</taxon>
        <taxon>Rhodospirillaceae</taxon>
        <taxon>Roseospira</taxon>
    </lineage>
</organism>
<dbReference type="Proteomes" id="UP000554286">
    <property type="component" value="Unassembled WGS sequence"/>
</dbReference>
<dbReference type="RefSeq" id="WP_184042466.1">
    <property type="nucleotide sequence ID" value="NZ_JACIGK010000002.1"/>
</dbReference>
<sequence length="166" mass="17693">MKGLIIVFLIILLVGGVGGGLTAFGVIPDVLGVKPLLAGLMGSPAPPEEEVAAVPEPAPVDHGPEPQFLRVPQMAVPVLRQGVTPKHILLSLRLHVSPDQMADVRRDMPRLQDAYVTALLKTLPDIMDRSGRLDLASIKAVLNAVSDRAIGPDKVHDVLIEGAFER</sequence>
<dbReference type="AlphaFoldDB" id="A0A7W6RAN5"/>
<dbReference type="EMBL" id="JACIGK010000002">
    <property type="protein sequence ID" value="MBB4264837.1"/>
    <property type="molecule type" value="Genomic_DNA"/>
</dbReference>
<evidence type="ECO:0000313" key="1">
    <source>
        <dbReference type="EMBL" id="MBB4264837.1"/>
    </source>
</evidence>